<evidence type="ECO:0000313" key="1">
    <source>
        <dbReference type="EMBL" id="KAL3423953.1"/>
    </source>
</evidence>
<keyword evidence="2" id="KW-1185">Reference proteome</keyword>
<gene>
    <name evidence="1" type="ORF">PVAG01_05700</name>
</gene>
<organism evidence="1 2">
    <name type="scientific">Phlyctema vagabunda</name>
    <dbReference type="NCBI Taxonomy" id="108571"/>
    <lineage>
        <taxon>Eukaryota</taxon>
        <taxon>Fungi</taxon>
        <taxon>Dikarya</taxon>
        <taxon>Ascomycota</taxon>
        <taxon>Pezizomycotina</taxon>
        <taxon>Leotiomycetes</taxon>
        <taxon>Helotiales</taxon>
        <taxon>Dermateaceae</taxon>
        <taxon>Phlyctema</taxon>
    </lineage>
</organism>
<dbReference type="EMBL" id="JBFCZG010000004">
    <property type="protein sequence ID" value="KAL3423953.1"/>
    <property type="molecule type" value="Genomic_DNA"/>
</dbReference>
<reference evidence="1 2" key="1">
    <citation type="submission" date="2024-06" db="EMBL/GenBank/DDBJ databases">
        <title>Complete genome of Phlyctema vagabunda strain 19-DSS-EL-015.</title>
        <authorList>
            <person name="Fiorenzani C."/>
        </authorList>
    </citation>
    <scope>NUCLEOTIDE SEQUENCE [LARGE SCALE GENOMIC DNA]</scope>
    <source>
        <strain evidence="1 2">19-DSS-EL-015</strain>
    </source>
</reference>
<protein>
    <submittedName>
        <fullName evidence="1">Uncharacterized protein</fullName>
    </submittedName>
</protein>
<name>A0ABR4PL39_9HELO</name>
<sequence>MTVIRPVTLVNAVSHELLSGEAVLSDTALADLMIQSFNHMYPSDHFHPGQEPLPRLARLRENVEGWQMNSRADCNGFGTCIATQSLVARTPRFNVALGTAVPRRRLRFKSFAALDRHATLEHNVHLTRAESDNGAAETMIWWCPICFKFINQLREDIDNHCALSYEHHQ</sequence>
<proteinExistence type="predicted"/>
<dbReference type="Proteomes" id="UP001629113">
    <property type="component" value="Unassembled WGS sequence"/>
</dbReference>
<accession>A0ABR4PL39</accession>
<comment type="caution">
    <text evidence="1">The sequence shown here is derived from an EMBL/GenBank/DDBJ whole genome shotgun (WGS) entry which is preliminary data.</text>
</comment>
<evidence type="ECO:0000313" key="2">
    <source>
        <dbReference type="Proteomes" id="UP001629113"/>
    </source>
</evidence>